<evidence type="ECO:0008006" key="3">
    <source>
        <dbReference type="Google" id="ProtNLM"/>
    </source>
</evidence>
<organism evidence="1 2">
    <name type="scientific">Datura stramonium</name>
    <name type="common">Jimsonweed</name>
    <name type="synonym">Common thornapple</name>
    <dbReference type="NCBI Taxonomy" id="4076"/>
    <lineage>
        <taxon>Eukaryota</taxon>
        <taxon>Viridiplantae</taxon>
        <taxon>Streptophyta</taxon>
        <taxon>Embryophyta</taxon>
        <taxon>Tracheophyta</taxon>
        <taxon>Spermatophyta</taxon>
        <taxon>Magnoliopsida</taxon>
        <taxon>eudicotyledons</taxon>
        <taxon>Gunneridae</taxon>
        <taxon>Pentapetalae</taxon>
        <taxon>asterids</taxon>
        <taxon>lamiids</taxon>
        <taxon>Solanales</taxon>
        <taxon>Solanaceae</taxon>
        <taxon>Solanoideae</taxon>
        <taxon>Datureae</taxon>
        <taxon>Datura</taxon>
    </lineage>
</organism>
<sequence>MVSTLQVVKLHKEKTTDNLIVRGIITNTTYVLKDIEVEIIHCYEQANQVANFMANLASTSGNSSLFYSFQHLPPRAIVVLRDHMGVSGSRRGNEVGNRDCMGFSAIT</sequence>
<protein>
    <recommendedName>
        <fullName evidence="3">RNase H type-1 domain-containing protein</fullName>
    </recommendedName>
</protein>
<dbReference type="EMBL" id="JACEIK010000344">
    <property type="protein sequence ID" value="MCD7455452.1"/>
    <property type="molecule type" value="Genomic_DNA"/>
</dbReference>
<evidence type="ECO:0000313" key="1">
    <source>
        <dbReference type="EMBL" id="MCD7455452.1"/>
    </source>
</evidence>
<evidence type="ECO:0000313" key="2">
    <source>
        <dbReference type="Proteomes" id="UP000823775"/>
    </source>
</evidence>
<name>A0ABS8S9E7_DATST</name>
<reference evidence="1 2" key="1">
    <citation type="journal article" date="2021" name="BMC Genomics">
        <title>Datura genome reveals duplications of psychoactive alkaloid biosynthetic genes and high mutation rate following tissue culture.</title>
        <authorList>
            <person name="Rajewski A."/>
            <person name="Carter-House D."/>
            <person name="Stajich J."/>
            <person name="Litt A."/>
        </authorList>
    </citation>
    <scope>NUCLEOTIDE SEQUENCE [LARGE SCALE GENOMIC DNA]</scope>
    <source>
        <strain evidence="1">AR-01</strain>
    </source>
</reference>
<accession>A0ABS8S9E7</accession>
<dbReference type="Proteomes" id="UP000823775">
    <property type="component" value="Unassembled WGS sequence"/>
</dbReference>
<keyword evidence="2" id="KW-1185">Reference proteome</keyword>
<comment type="caution">
    <text evidence="1">The sequence shown here is derived from an EMBL/GenBank/DDBJ whole genome shotgun (WGS) entry which is preliminary data.</text>
</comment>
<proteinExistence type="predicted"/>
<gene>
    <name evidence="1" type="ORF">HAX54_028139</name>
</gene>